<gene>
    <name evidence="2" type="ORF">DB30_04453</name>
</gene>
<feature type="chain" id="PRO_5002144927" evidence="1">
    <location>
        <begin position="30"/>
        <end position="294"/>
    </location>
</feature>
<dbReference type="EMBL" id="JMCC02000038">
    <property type="protein sequence ID" value="KIG16409.1"/>
    <property type="molecule type" value="Genomic_DNA"/>
</dbReference>
<protein>
    <submittedName>
        <fullName evidence="2">Putative outer membrane protein</fullName>
    </submittedName>
</protein>
<feature type="signal peptide" evidence="1">
    <location>
        <begin position="1"/>
        <end position="29"/>
    </location>
</feature>
<evidence type="ECO:0000256" key="1">
    <source>
        <dbReference type="SAM" id="SignalP"/>
    </source>
</evidence>
<dbReference type="Pfam" id="PF04338">
    <property type="entry name" value="DUF481"/>
    <property type="match status" value="1"/>
</dbReference>
<dbReference type="Proteomes" id="UP000031599">
    <property type="component" value="Unassembled WGS sequence"/>
</dbReference>
<sequence length="294" mass="32784">MSRRPSARSLVLGAALALAVWLWSATATATGLNVEQVRLHPDQDGLYGGVQFGIDFSAGNTNRLDLRSSASLAYRHGRHVAFLLGSSQVSTRTQPSDELSQLLRPESRFVNKANAHLRYNYELLSWLTAEAFTQLERNEFLLLKSRVLFGIGPRFVAVNNGEFSLALGTDYMFEHESLDPARVLSPLPPQTNVHRWSSYLSLIYAANDRLNMSSTTYVQPRFDLFSDLRLLSEAMLDVTLLEPISIRLTLRLRWDSDPSSFCSDPVGLGGCPAGKELRLREFDIGVENSISVSF</sequence>
<reference evidence="2 3" key="1">
    <citation type="submission" date="2014-12" db="EMBL/GenBank/DDBJ databases">
        <title>Genome assembly of Enhygromyxa salina DSM 15201.</title>
        <authorList>
            <person name="Sharma G."/>
            <person name="Subramanian S."/>
        </authorList>
    </citation>
    <scope>NUCLEOTIDE SEQUENCE [LARGE SCALE GENOMIC DNA]</scope>
    <source>
        <strain evidence="2 3">DSM 15201</strain>
    </source>
</reference>
<dbReference type="AlphaFoldDB" id="A0A0C1ZFH8"/>
<organism evidence="2 3">
    <name type="scientific">Enhygromyxa salina</name>
    <dbReference type="NCBI Taxonomy" id="215803"/>
    <lineage>
        <taxon>Bacteria</taxon>
        <taxon>Pseudomonadati</taxon>
        <taxon>Myxococcota</taxon>
        <taxon>Polyangia</taxon>
        <taxon>Nannocystales</taxon>
        <taxon>Nannocystaceae</taxon>
        <taxon>Enhygromyxa</taxon>
    </lineage>
</organism>
<dbReference type="RefSeq" id="WP_146659101.1">
    <property type="nucleotide sequence ID" value="NZ_JMCC02000038.1"/>
</dbReference>
<accession>A0A0C1ZFH8</accession>
<dbReference type="InterPro" id="IPR007433">
    <property type="entry name" value="DUF481"/>
</dbReference>
<name>A0A0C1ZFH8_9BACT</name>
<proteinExistence type="predicted"/>
<comment type="caution">
    <text evidence="2">The sequence shown here is derived from an EMBL/GenBank/DDBJ whole genome shotgun (WGS) entry which is preliminary data.</text>
</comment>
<evidence type="ECO:0000313" key="2">
    <source>
        <dbReference type="EMBL" id="KIG16409.1"/>
    </source>
</evidence>
<keyword evidence="1" id="KW-0732">Signal</keyword>
<evidence type="ECO:0000313" key="3">
    <source>
        <dbReference type="Proteomes" id="UP000031599"/>
    </source>
</evidence>